<dbReference type="PANTHER" id="PTHR45138:SF9">
    <property type="entry name" value="DIGUANYLATE CYCLASE DGCM-RELATED"/>
    <property type="match status" value="1"/>
</dbReference>
<dbReference type="EC" id="2.7.7.65" evidence="3"/>
<dbReference type="InterPro" id="IPR043128">
    <property type="entry name" value="Rev_trsase/Diguanyl_cyclase"/>
</dbReference>
<evidence type="ECO:0000259" key="7">
    <source>
        <dbReference type="PROSITE" id="PS50887"/>
    </source>
</evidence>
<name>A0A7D5D7U9_9PSED</name>
<evidence type="ECO:0000313" key="9">
    <source>
        <dbReference type="Proteomes" id="UP000509568"/>
    </source>
</evidence>
<dbReference type="Gene3D" id="3.30.450.20">
    <property type="entry name" value="PAS domain"/>
    <property type="match status" value="2"/>
</dbReference>
<accession>A0A7D5D7U9</accession>
<gene>
    <name evidence="8" type="ORF">HWQ56_14425</name>
</gene>
<dbReference type="GO" id="GO:0043709">
    <property type="term" value="P:cell adhesion involved in single-species biofilm formation"/>
    <property type="evidence" value="ECO:0007669"/>
    <property type="project" value="TreeGrafter"/>
</dbReference>
<dbReference type="SUPFAM" id="SSF55073">
    <property type="entry name" value="Nucleotide cyclase"/>
    <property type="match status" value="1"/>
</dbReference>
<dbReference type="InterPro" id="IPR054327">
    <property type="entry name" value="His-kinase-like_sensor"/>
</dbReference>
<dbReference type="InterPro" id="IPR000160">
    <property type="entry name" value="GGDEF_dom"/>
</dbReference>
<comment type="subcellular location">
    <subcellularLocation>
        <location evidence="2">Cell inner membrane</location>
    </subcellularLocation>
</comment>
<dbReference type="KEGG" id="pez:HWQ56_14425"/>
<dbReference type="Proteomes" id="UP000509568">
    <property type="component" value="Chromosome"/>
</dbReference>
<dbReference type="PANTHER" id="PTHR45138">
    <property type="entry name" value="REGULATORY COMPONENTS OF SENSORY TRANSDUCTION SYSTEM"/>
    <property type="match status" value="1"/>
</dbReference>
<dbReference type="SMART" id="SM00267">
    <property type="entry name" value="GGDEF"/>
    <property type="match status" value="1"/>
</dbReference>
<feature type="region of interest" description="Disordered" evidence="5">
    <location>
        <begin position="495"/>
        <end position="518"/>
    </location>
</feature>
<dbReference type="Pfam" id="PF00990">
    <property type="entry name" value="GGDEF"/>
    <property type="match status" value="1"/>
</dbReference>
<evidence type="ECO:0000313" key="8">
    <source>
        <dbReference type="EMBL" id="QKZ04916.1"/>
    </source>
</evidence>
<dbReference type="Gene3D" id="3.30.70.270">
    <property type="match status" value="1"/>
</dbReference>
<keyword evidence="9" id="KW-1185">Reference proteome</keyword>
<evidence type="ECO:0000256" key="4">
    <source>
        <dbReference type="ARBA" id="ARBA00034247"/>
    </source>
</evidence>
<organism evidence="8 9">
    <name type="scientific">Pseudomonas eucalypticola</name>
    <dbReference type="NCBI Taxonomy" id="2599595"/>
    <lineage>
        <taxon>Bacteria</taxon>
        <taxon>Pseudomonadati</taxon>
        <taxon>Pseudomonadota</taxon>
        <taxon>Gammaproteobacteria</taxon>
        <taxon>Pseudomonadales</taxon>
        <taxon>Pseudomonadaceae</taxon>
        <taxon>Pseudomonas</taxon>
    </lineage>
</organism>
<evidence type="ECO:0000256" key="1">
    <source>
        <dbReference type="ARBA" id="ARBA00001946"/>
    </source>
</evidence>
<dbReference type="CDD" id="cd12915">
    <property type="entry name" value="PDC2_DGC_like"/>
    <property type="match status" value="1"/>
</dbReference>
<keyword evidence="6" id="KW-0472">Membrane</keyword>
<feature type="transmembrane region" description="Helical" evidence="6">
    <location>
        <begin position="299"/>
        <end position="317"/>
    </location>
</feature>
<dbReference type="NCBIfam" id="TIGR00254">
    <property type="entry name" value="GGDEF"/>
    <property type="match status" value="1"/>
</dbReference>
<dbReference type="EMBL" id="CP056030">
    <property type="protein sequence ID" value="QKZ04916.1"/>
    <property type="molecule type" value="Genomic_DNA"/>
</dbReference>
<dbReference type="Pfam" id="PF22588">
    <property type="entry name" value="dCache_1_like"/>
    <property type="match status" value="1"/>
</dbReference>
<feature type="transmembrane region" description="Helical" evidence="6">
    <location>
        <begin position="20"/>
        <end position="41"/>
    </location>
</feature>
<dbReference type="InterPro" id="IPR050469">
    <property type="entry name" value="Diguanylate_Cyclase"/>
</dbReference>
<dbReference type="GO" id="GO:0052621">
    <property type="term" value="F:diguanylate cyclase activity"/>
    <property type="evidence" value="ECO:0007669"/>
    <property type="project" value="UniProtKB-EC"/>
</dbReference>
<dbReference type="CDD" id="cd01949">
    <property type="entry name" value="GGDEF"/>
    <property type="match status" value="1"/>
</dbReference>
<dbReference type="FunFam" id="3.30.70.270:FF:000001">
    <property type="entry name" value="Diguanylate cyclase domain protein"/>
    <property type="match status" value="1"/>
</dbReference>
<dbReference type="AlphaFoldDB" id="A0A7D5D7U9"/>
<dbReference type="RefSeq" id="WP_176570926.1">
    <property type="nucleotide sequence ID" value="NZ_CP056030.1"/>
</dbReference>
<proteinExistence type="predicted"/>
<dbReference type="GO" id="GO:1902201">
    <property type="term" value="P:negative regulation of bacterial-type flagellum-dependent cell motility"/>
    <property type="evidence" value="ECO:0007669"/>
    <property type="project" value="TreeGrafter"/>
</dbReference>
<keyword evidence="6" id="KW-1133">Transmembrane helix</keyword>
<dbReference type="CDD" id="cd12914">
    <property type="entry name" value="PDC1_DGC_like"/>
    <property type="match status" value="1"/>
</dbReference>
<dbReference type="InterPro" id="IPR029787">
    <property type="entry name" value="Nucleotide_cyclase"/>
</dbReference>
<evidence type="ECO:0000256" key="6">
    <source>
        <dbReference type="SAM" id="Phobius"/>
    </source>
</evidence>
<dbReference type="PROSITE" id="PS50887">
    <property type="entry name" value="GGDEF"/>
    <property type="match status" value="1"/>
</dbReference>
<evidence type="ECO:0000256" key="3">
    <source>
        <dbReference type="ARBA" id="ARBA00012528"/>
    </source>
</evidence>
<dbReference type="GO" id="GO:0005886">
    <property type="term" value="C:plasma membrane"/>
    <property type="evidence" value="ECO:0007669"/>
    <property type="project" value="UniProtKB-SubCell"/>
</dbReference>
<reference evidence="8 9" key="1">
    <citation type="submission" date="2020-06" db="EMBL/GenBank/DDBJ databases">
        <title>Pseudomonas eucalypticola sp. nov., an endophyte of Eucalyptus dunnii leaves with biocontrol ability of eucalyptus leaf blight.</title>
        <authorList>
            <person name="Liu Y."/>
            <person name="Song Z."/>
            <person name="Zeng H."/>
            <person name="Lu M."/>
            <person name="Wang X."/>
            <person name="Lian X."/>
            <person name="Zhang Q."/>
        </authorList>
    </citation>
    <scope>NUCLEOTIDE SEQUENCE [LARGE SCALE GENOMIC DNA]</scope>
    <source>
        <strain evidence="8 9">NP-1</strain>
    </source>
</reference>
<protein>
    <recommendedName>
        <fullName evidence="3">diguanylate cyclase</fullName>
        <ecNumber evidence="3">2.7.7.65</ecNumber>
    </recommendedName>
</protein>
<evidence type="ECO:0000256" key="2">
    <source>
        <dbReference type="ARBA" id="ARBA00004533"/>
    </source>
</evidence>
<keyword evidence="6" id="KW-0812">Transmembrane</keyword>
<comment type="cofactor">
    <cofactor evidence="1">
        <name>Mg(2+)</name>
        <dbReference type="ChEBI" id="CHEBI:18420"/>
    </cofactor>
</comment>
<sequence length="518" mass="57074">MLDNLQQRIITKARPSAQRLAVGFMALVLLSLLGLDAWQIWTARDHVLREAHTDTNNLARSLAQHAESTVQEADTVLSDLVERVQVDGTGPAQLARLHRLMQTRTHELAQLHGLFLYDKNGNWLATANDVDPQGVNNADREYFQFHRFNRSAAVHIGPVIRSRTNNQLVIPVSRRVDAADGSFAGVVLATLDLEFFNRFYQSFDLDHQGVILLALSNGTVLARRPFDEHVIGTSLARGRVFSELLPNQPAGSSMMPSLIDGVARLFSYKALDKYPLVVEAAQSKDAIYATWYANLARSIVFLLLVGGALSVFGVILIREIQRSLLTEAKLRNAHAALEILAMQDALTGLANRRQLDAALPHEIGRARRSGKPLGLIMIDVDHFKRFNDLYGHPAGDQCLCEVGRAVLDCVGRSTDLVVRYGGEEMLVLLPESDWAGTWLVAEKILHNVRALAIHHAGNDGGLVTVSAGVHVWLPEGGETHPNALVQAADDALYKAKSHGRNRMHPPQQVRHAQSEATL</sequence>
<feature type="domain" description="GGDEF" evidence="7">
    <location>
        <begin position="371"/>
        <end position="508"/>
    </location>
</feature>
<comment type="catalytic activity">
    <reaction evidence="4">
        <text>2 GTP = 3',3'-c-di-GMP + 2 diphosphate</text>
        <dbReference type="Rhea" id="RHEA:24898"/>
        <dbReference type="ChEBI" id="CHEBI:33019"/>
        <dbReference type="ChEBI" id="CHEBI:37565"/>
        <dbReference type="ChEBI" id="CHEBI:58805"/>
        <dbReference type="EC" id="2.7.7.65"/>
    </reaction>
</comment>
<evidence type="ECO:0000256" key="5">
    <source>
        <dbReference type="SAM" id="MobiDB-lite"/>
    </source>
</evidence>